<dbReference type="RefSeq" id="WP_134737902.1">
    <property type="nucleotide sequence ID" value="NZ_SOZE01000002.1"/>
</dbReference>
<name>A0A4Y8SP52_9SPHI</name>
<dbReference type="OrthoDB" id="677036at2"/>
<evidence type="ECO:0000313" key="2">
    <source>
        <dbReference type="Proteomes" id="UP000297540"/>
    </source>
</evidence>
<evidence type="ECO:0000313" key="1">
    <source>
        <dbReference type="EMBL" id="TFF40400.1"/>
    </source>
</evidence>
<comment type="caution">
    <text evidence="1">The sequence shown here is derived from an EMBL/GenBank/DDBJ whole genome shotgun (WGS) entry which is preliminary data.</text>
</comment>
<dbReference type="AlphaFoldDB" id="A0A4Y8SP52"/>
<dbReference type="Proteomes" id="UP000297540">
    <property type="component" value="Unassembled WGS sequence"/>
</dbReference>
<proteinExistence type="predicted"/>
<protein>
    <submittedName>
        <fullName evidence="1">Uncharacterized protein</fullName>
    </submittedName>
</protein>
<keyword evidence="2" id="KW-1185">Reference proteome</keyword>
<accession>A0A4Y8SP52</accession>
<sequence>MQKNPHLKRYWFQFEDIPLQYMPAFGVGVTAYSYEDAIDTISKTVFENMLFPHVTMCIENIDVSTLDVGHVLLNMLPSTFRGVWYPAGFHEIQLRPVIY</sequence>
<dbReference type="EMBL" id="SOZE01000002">
    <property type="protein sequence ID" value="TFF40400.1"/>
    <property type="molecule type" value="Genomic_DNA"/>
</dbReference>
<gene>
    <name evidence="1" type="ORF">E2R66_03895</name>
</gene>
<reference evidence="1 2" key="1">
    <citation type="journal article" date="2017" name="Int. J. Syst. Evol. Microbiol.">
        <title>Mucilaginibacterpsychrotolerans sp. nov., isolated from peatlands.</title>
        <authorList>
            <person name="Deng Y."/>
            <person name="Shen L."/>
            <person name="Xu B."/>
            <person name="Liu Y."/>
            <person name="Gu Z."/>
            <person name="Liu H."/>
            <person name="Zhou Y."/>
        </authorList>
    </citation>
    <scope>NUCLEOTIDE SEQUENCE [LARGE SCALE GENOMIC DNA]</scope>
    <source>
        <strain evidence="1 2">NH7-4</strain>
    </source>
</reference>
<organism evidence="1 2">
    <name type="scientific">Mucilaginibacter psychrotolerans</name>
    <dbReference type="NCBI Taxonomy" id="1524096"/>
    <lineage>
        <taxon>Bacteria</taxon>
        <taxon>Pseudomonadati</taxon>
        <taxon>Bacteroidota</taxon>
        <taxon>Sphingobacteriia</taxon>
        <taxon>Sphingobacteriales</taxon>
        <taxon>Sphingobacteriaceae</taxon>
        <taxon>Mucilaginibacter</taxon>
    </lineage>
</organism>